<feature type="signal peptide" evidence="1">
    <location>
        <begin position="1"/>
        <end position="21"/>
    </location>
</feature>
<feature type="domain" description="SPOR" evidence="2">
    <location>
        <begin position="70"/>
        <end position="152"/>
    </location>
</feature>
<organism evidence="3 4">
    <name type="scientific">Heminiphilus faecis</name>
    <dbReference type="NCBI Taxonomy" id="2601703"/>
    <lineage>
        <taxon>Bacteria</taxon>
        <taxon>Pseudomonadati</taxon>
        <taxon>Bacteroidota</taxon>
        <taxon>Bacteroidia</taxon>
        <taxon>Bacteroidales</taxon>
        <taxon>Muribaculaceae</taxon>
        <taxon>Heminiphilus</taxon>
    </lineage>
</organism>
<gene>
    <name evidence="3" type="ORF">AAK873_02355</name>
</gene>
<evidence type="ECO:0000313" key="4">
    <source>
        <dbReference type="Proteomes" id="UP001565200"/>
    </source>
</evidence>
<protein>
    <submittedName>
        <fullName evidence="3">SPOR domain-containing protein</fullName>
    </submittedName>
</protein>
<dbReference type="InterPro" id="IPR007730">
    <property type="entry name" value="SPOR-like_dom"/>
</dbReference>
<comment type="caution">
    <text evidence="3">The sequence shown here is derived from an EMBL/GenBank/DDBJ whole genome shotgun (WGS) entry which is preliminary data.</text>
</comment>
<name>A0ABV4CW39_9BACT</name>
<keyword evidence="1" id="KW-0732">Signal</keyword>
<dbReference type="RefSeq" id="WP_121698326.1">
    <property type="nucleotide sequence ID" value="NZ_JBCLPP010000004.1"/>
</dbReference>
<dbReference type="Gene3D" id="3.30.70.1070">
    <property type="entry name" value="Sporulation related repeat"/>
    <property type="match status" value="1"/>
</dbReference>
<evidence type="ECO:0000256" key="1">
    <source>
        <dbReference type="SAM" id="SignalP"/>
    </source>
</evidence>
<keyword evidence="4" id="KW-1185">Reference proteome</keyword>
<proteinExistence type="predicted"/>
<reference evidence="3 4" key="1">
    <citation type="submission" date="2024-03" db="EMBL/GenBank/DDBJ databases">
        <title>Mouse gut bacterial collection (mGBC) of GemPharmatech.</title>
        <authorList>
            <person name="He Y."/>
            <person name="Dong L."/>
            <person name="Wu D."/>
            <person name="Gao X."/>
            <person name="Lin Z."/>
        </authorList>
    </citation>
    <scope>NUCLEOTIDE SEQUENCE [LARGE SCALE GENOMIC DNA]</scope>
    <source>
        <strain evidence="3 4">54-13</strain>
    </source>
</reference>
<dbReference type="EMBL" id="JBCLPP010000004">
    <property type="protein sequence ID" value="MEY8244460.1"/>
    <property type="molecule type" value="Genomic_DNA"/>
</dbReference>
<evidence type="ECO:0000313" key="3">
    <source>
        <dbReference type="EMBL" id="MEY8244460.1"/>
    </source>
</evidence>
<dbReference type="PROSITE" id="PS51724">
    <property type="entry name" value="SPOR"/>
    <property type="match status" value="1"/>
</dbReference>
<feature type="chain" id="PRO_5046947849" evidence="1">
    <location>
        <begin position="22"/>
        <end position="161"/>
    </location>
</feature>
<dbReference type="SUPFAM" id="SSF110997">
    <property type="entry name" value="Sporulation related repeat"/>
    <property type="match status" value="1"/>
</dbReference>
<dbReference type="Pfam" id="PF05036">
    <property type="entry name" value="SPOR"/>
    <property type="match status" value="1"/>
</dbReference>
<sequence>MKITRILIMLLLGMWHMSASAETVDSLSRRASIVEHIEADSAITVIMPEALEHRLIYEAPHATVEARPASGKTGGYRIQVFSDNNARTAKAEARTRARNVAARFPQYPTYVVYSSPYWRLRVGNFRTQDDANAAAHELKEAFPRYSREIRVVRDRIIVADD</sequence>
<evidence type="ECO:0000259" key="2">
    <source>
        <dbReference type="PROSITE" id="PS51724"/>
    </source>
</evidence>
<accession>A0ABV4CW39</accession>
<dbReference type="InterPro" id="IPR036680">
    <property type="entry name" value="SPOR-like_sf"/>
</dbReference>
<dbReference type="Proteomes" id="UP001565200">
    <property type="component" value="Unassembled WGS sequence"/>
</dbReference>